<dbReference type="SUPFAM" id="SSF54001">
    <property type="entry name" value="Cysteine proteinases"/>
    <property type="match status" value="1"/>
</dbReference>
<comment type="caution">
    <text evidence="3">The sequence shown here is derived from an EMBL/GenBank/DDBJ whole genome shotgun (WGS) entry which is preliminary data.</text>
</comment>
<organism evidence="3 4">
    <name type="scientific">Flagellimonas aquimarina</name>
    <dbReference type="NCBI Taxonomy" id="2201895"/>
    <lineage>
        <taxon>Bacteria</taxon>
        <taxon>Pseudomonadati</taxon>
        <taxon>Bacteroidota</taxon>
        <taxon>Flavobacteriia</taxon>
        <taxon>Flavobacteriales</taxon>
        <taxon>Flavobacteriaceae</taxon>
        <taxon>Flagellimonas</taxon>
    </lineage>
</organism>
<keyword evidence="4" id="KW-1185">Reference proteome</keyword>
<dbReference type="InterPro" id="IPR053710">
    <property type="entry name" value="Arylamine_NAT_domain_sf"/>
</dbReference>
<dbReference type="EMBL" id="QGEG01000003">
    <property type="protein sequence ID" value="PWL37748.1"/>
    <property type="molecule type" value="Genomic_DNA"/>
</dbReference>
<dbReference type="Pfam" id="PF00797">
    <property type="entry name" value="Acetyltransf_2"/>
    <property type="match status" value="1"/>
</dbReference>
<accession>A0A316KXB8</accession>
<evidence type="ECO:0000313" key="4">
    <source>
        <dbReference type="Proteomes" id="UP000245762"/>
    </source>
</evidence>
<dbReference type="RefSeq" id="WP_109663871.1">
    <property type="nucleotide sequence ID" value="NZ_QGEG01000003.1"/>
</dbReference>
<protein>
    <submittedName>
        <fullName evidence="3">Acetyltransferase</fullName>
    </submittedName>
</protein>
<gene>
    <name evidence="3" type="ORF">DKG77_13315</name>
</gene>
<sequence length="255" mass="29725">MDVSAYLKRINYHKKVEIDVTTLFELQRAHLLSVPFENLDIHYNNKIVLDMDIIFDKIVVRKRGGFCYELNGLFHALLKEIGFNVCIISARVHSEKDQYGKENDHMAILATIGMEQFLVDVGFGKFSFKPLPLKLNEALLDDYGTFVFDNYNKDYLRVCTQIDDLLVPQYIFGTKQQELSEFKDMCSYHQTSDESHFTKKKVISISTENGRITLNNTKIKIVNGAKTKEIEFNEDQFDVYLKDYFDIVMKIEEPK</sequence>
<dbReference type="InterPro" id="IPR038765">
    <property type="entry name" value="Papain-like_cys_pep_sf"/>
</dbReference>
<name>A0A316KXB8_9FLAO</name>
<evidence type="ECO:0000313" key="3">
    <source>
        <dbReference type="EMBL" id="PWL37748.1"/>
    </source>
</evidence>
<comment type="similarity">
    <text evidence="1 2">Belongs to the arylamine N-acetyltransferase family.</text>
</comment>
<dbReference type="InterPro" id="IPR001447">
    <property type="entry name" value="Arylamine_N-AcTrfase"/>
</dbReference>
<dbReference type="Gene3D" id="3.30.2140.20">
    <property type="match status" value="1"/>
</dbReference>
<keyword evidence="3" id="KW-0808">Transferase</keyword>
<reference evidence="3 4" key="1">
    <citation type="submission" date="2018-05" db="EMBL/GenBank/DDBJ databases">
        <title>Complete genome sequence of Flagellimonas aquimarina ECD12 isolated from seaweed Ecklonia cava.</title>
        <authorList>
            <person name="Choi S."/>
            <person name="Seong C."/>
        </authorList>
    </citation>
    <scope>NUCLEOTIDE SEQUENCE [LARGE SCALE GENOMIC DNA]</scope>
    <source>
        <strain evidence="3 4">ECD12</strain>
    </source>
</reference>
<dbReference type="AlphaFoldDB" id="A0A316KXB8"/>
<dbReference type="GO" id="GO:0016407">
    <property type="term" value="F:acetyltransferase activity"/>
    <property type="evidence" value="ECO:0007669"/>
    <property type="project" value="InterPro"/>
</dbReference>
<dbReference type="PANTHER" id="PTHR11786:SF0">
    <property type="entry name" value="ARYLAMINE N-ACETYLTRANSFERASE 4-RELATED"/>
    <property type="match status" value="1"/>
</dbReference>
<dbReference type="PRINTS" id="PR01543">
    <property type="entry name" value="ANATRNSFRASE"/>
</dbReference>
<dbReference type="OrthoDB" id="7181050at2"/>
<dbReference type="Proteomes" id="UP000245762">
    <property type="component" value="Unassembled WGS sequence"/>
</dbReference>
<dbReference type="PANTHER" id="PTHR11786">
    <property type="entry name" value="N-HYDROXYARYLAMINE O-ACETYLTRANSFERASE"/>
    <property type="match status" value="1"/>
</dbReference>
<proteinExistence type="inferred from homology"/>
<evidence type="ECO:0000256" key="2">
    <source>
        <dbReference type="RuleBase" id="RU003452"/>
    </source>
</evidence>
<evidence type="ECO:0000256" key="1">
    <source>
        <dbReference type="ARBA" id="ARBA00006547"/>
    </source>
</evidence>